<proteinExistence type="evidence at transcript level"/>
<protein>
    <submittedName>
        <fullName evidence="1">Predicted protein</fullName>
    </submittedName>
</protein>
<dbReference type="EMBL" id="AK363298">
    <property type="protein sequence ID" value="BAJ94502.1"/>
    <property type="molecule type" value="mRNA"/>
</dbReference>
<reference evidence="1" key="1">
    <citation type="journal article" date="2011" name="Plant Physiol.">
        <title>Comprehensive sequence analysis of 24,783 barley full-length cDNAs derived from 12 clone libraries.</title>
        <authorList>
            <person name="Matsumoto T."/>
            <person name="Tanaka T."/>
            <person name="Sakai H."/>
            <person name="Amano N."/>
            <person name="Kanamori H."/>
            <person name="Kurita K."/>
            <person name="Kikuta A."/>
            <person name="Kamiya K."/>
            <person name="Yamamoto M."/>
            <person name="Ikawa H."/>
            <person name="Fujii N."/>
            <person name="Hori K."/>
            <person name="Itoh T."/>
            <person name="Sato K."/>
        </authorList>
    </citation>
    <scope>NUCLEOTIDE SEQUENCE</scope>
    <source>
        <tissue evidence="1">Shoot and root</tissue>
    </source>
</reference>
<name>F2DHD1_HORVV</name>
<sequence>MLAKLLDMVVRHRDAGDRVRKSLCAGRPQPWHRYMSPATPPAVRPRHARAVQAETNPNWSLRLGVVHSSSLVELYIRIYGQLAYVRSCGNFSCQYIWFPCVCQGNK</sequence>
<dbReference type="AlphaFoldDB" id="F2DHD1"/>
<accession>F2DHD1</accession>
<organism evidence="1">
    <name type="scientific">Hordeum vulgare subsp. vulgare</name>
    <name type="common">Domesticated barley</name>
    <dbReference type="NCBI Taxonomy" id="112509"/>
    <lineage>
        <taxon>Eukaryota</taxon>
        <taxon>Viridiplantae</taxon>
        <taxon>Streptophyta</taxon>
        <taxon>Embryophyta</taxon>
        <taxon>Tracheophyta</taxon>
        <taxon>Spermatophyta</taxon>
        <taxon>Magnoliopsida</taxon>
        <taxon>Liliopsida</taxon>
        <taxon>Poales</taxon>
        <taxon>Poaceae</taxon>
        <taxon>BOP clade</taxon>
        <taxon>Pooideae</taxon>
        <taxon>Triticodae</taxon>
        <taxon>Triticeae</taxon>
        <taxon>Hordeinae</taxon>
        <taxon>Hordeum</taxon>
    </lineage>
</organism>
<evidence type="ECO:0000313" key="1">
    <source>
        <dbReference type="EMBL" id="BAJ94502.1"/>
    </source>
</evidence>